<dbReference type="AlphaFoldDB" id="A0A317XDE8"/>
<dbReference type="Pfam" id="PF04082">
    <property type="entry name" value="Fungal_trans"/>
    <property type="match status" value="1"/>
</dbReference>
<dbReference type="InterPro" id="IPR007219">
    <property type="entry name" value="XnlR_reg_dom"/>
</dbReference>
<evidence type="ECO:0000313" key="7">
    <source>
        <dbReference type="EMBL" id="PWY94560.1"/>
    </source>
</evidence>
<keyword evidence="8" id="KW-1185">Reference proteome</keyword>
<keyword evidence="2" id="KW-0805">Transcription regulation</keyword>
<evidence type="ECO:0000256" key="5">
    <source>
        <dbReference type="ARBA" id="ARBA00023242"/>
    </source>
</evidence>
<protein>
    <recommendedName>
        <fullName evidence="6">Xylanolytic transcriptional activator regulatory domain-containing protein</fullName>
    </recommendedName>
</protein>
<dbReference type="OrthoDB" id="103819at2759"/>
<keyword evidence="3" id="KW-0238">DNA-binding</keyword>
<dbReference type="InterPro" id="IPR050987">
    <property type="entry name" value="AtrR-like"/>
</dbReference>
<organism evidence="7 8">
    <name type="scientific">Aspergillus sclerotioniger CBS 115572</name>
    <dbReference type="NCBI Taxonomy" id="1450535"/>
    <lineage>
        <taxon>Eukaryota</taxon>
        <taxon>Fungi</taxon>
        <taxon>Dikarya</taxon>
        <taxon>Ascomycota</taxon>
        <taxon>Pezizomycotina</taxon>
        <taxon>Eurotiomycetes</taxon>
        <taxon>Eurotiomycetidae</taxon>
        <taxon>Eurotiales</taxon>
        <taxon>Aspergillaceae</taxon>
        <taxon>Aspergillus</taxon>
        <taxon>Aspergillus subgen. Circumdati</taxon>
    </lineage>
</organism>
<evidence type="ECO:0000256" key="3">
    <source>
        <dbReference type="ARBA" id="ARBA00023125"/>
    </source>
</evidence>
<evidence type="ECO:0000256" key="2">
    <source>
        <dbReference type="ARBA" id="ARBA00023015"/>
    </source>
</evidence>
<dbReference type="PANTHER" id="PTHR46910">
    <property type="entry name" value="TRANSCRIPTION FACTOR PDR1"/>
    <property type="match status" value="1"/>
</dbReference>
<sequence length="606" mass="66870">MTTNTIRQSAPTPGVPVSQTEAGMSIELFDVQRDLRVRTETGPRAAGALEGGLATREQQAPLSSEWTACVPLNRPIETDFIIPGNVGGFEHGLVCKAQEALRSALVHSSSGQQELRAFLQDERGIPMESVSLECLTWMLQDIGSAKFGSYVLDYFKHVAKSTLKQMCSRLLSNNVSNDERDGERDIFTFCTNAAAHKFLTTVLMVGGHDNDLTDYPRMRFSEYKKSAQAALDRIRLMTAPSLSLLQAILCGGFLHQGSGNTHYCYELTKAACRVATDLGMNLGNAGGSRNARAEEEIYCLLWCYMLDKNNAWKFDPTRSYFDPQSGVQDETSSLVKRLQLLSTLPQSARPMLHNSIDILLQKVEEVRQRIEKISLASPQCWKGVDAADEISALHFDNNSIRTTILYLSEQLQGQVLGSGELLLKSARQELSSLLSICLINEQHRAVGYLHWTLMYYPLTACFVLFCNAVMASNLEHLNLLKTVATVLMPSVSMSHPVAIIQRLVEDFVALSQPVFSNGSIGAGEVGQTSTLLQMPPSMLHHQPLPTNEAILTPAAPFWTEHTSTLLPPDLSETWTPDPTESQPGLLLDLSLDIPIPLDFDLAERVS</sequence>
<keyword evidence="4" id="KW-0804">Transcription</keyword>
<comment type="caution">
    <text evidence="7">The sequence shown here is derived from an EMBL/GenBank/DDBJ whole genome shotgun (WGS) entry which is preliminary data.</text>
</comment>
<dbReference type="GO" id="GO:0006351">
    <property type="term" value="P:DNA-templated transcription"/>
    <property type="evidence" value="ECO:0007669"/>
    <property type="project" value="InterPro"/>
</dbReference>
<dbReference type="GO" id="GO:0008270">
    <property type="term" value="F:zinc ion binding"/>
    <property type="evidence" value="ECO:0007669"/>
    <property type="project" value="InterPro"/>
</dbReference>
<evidence type="ECO:0000259" key="6">
    <source>
        <dbReference type="Pfam" id="PF04082"/>
    </source>
</evidence>
<dbReference type="RefSeq" id="XP_025471321.1">
    <property type="nucleotide sequence ID" value="XM_025613111.1"/>
</dbReference>
<accession>A0A317XDE8</accession>
<dbReference type="CDD" id="cd12148">
    <property type="entry name" value="fungal_TF_MHR"/>
    <property type="match status" value="1"/>
</dbReference>
<dbReference type="EMBL" id="MSFK01000004">
    <property type="protein sequence ID" value="PWY94560.1"/>
    <property type="molecule type" value="Genomic_DNA"/>
</dbReference>
<dbReference type="GO" id="GO:0003677">
    <property type="term" value="F:DNA binding"/>
    <property type="evidence" value="ECO:0007669"/>
    <property type="project" value="UniProtKB-KW"/>
</dbReference>
<evidence type="ECO:0000256" key="4">
    <source>
        <dbReference type="ARBA" id="ARBA00023163"/>
    </source>
</evidence>
<dbReference type="Proteomes" id="UP000246702">
    <property type="component" value="Unassembled WGS sequence"/>
</dbReference>
<feature type="domain" description="Xylanolytic transcriptional activator regulatory" evidence="6">
    <location>
        <begin position="238"/>
        <end position="311"/>
    </location>
</feature>
<evidence type="ECO:0000256" key="1">
    <source>
        <dbReference type="ARBA" id="ARBA00004123"/>
    </source>
</evidence>
<comment type="subcellular location">
    <subcellularLocation>
        <location evidence="1">Nucleus</location>
    </subcellularLocation>
</comment>
<dbReference type="GO" id="GO:0003700">
    <property type="term" value="F:DNA-binding transcription factor activity"/>
    <property type="evidence" value="ECO:0007669"/>
    <property type="project" value="InterPro"/>
</dbReference>
<name>A0A317XDE8_9EURO</name>
<evidence type="ECO:0000313" key="8">
    <source>
        <dbReference type="Proteomes" id="UP000246702"/>
    </source>
</evidence>
<dbReference type="GeneID" id="37115254"/>
<dbReference type="GO" id="GO:0005634">
    <property type="term" value="C:nucleus"/>
    <property type="evidence" value="ECO:0007669"/>
    <property type="project" value="UniProtKB-SubCell"/>
</dbReference>
<reference evidence="7 8" key="1">
    <citation type="submission" date="2016-12" db="EMBL/GenBank/DDBJ databases">
        <title>The genomes of Aspergillus section Nigri reveals drivers in fungal speciation.</title>
        <authorList>
            <consortium name="DOE Joint Genome Institute"/>
            <person name="Vesth T.C."/>
            <person name="Nybo J."/>
            <person name="Theobald S."/>
            <person name="Brandl J."/>
            <person name="Frisvad J.C."/>
            <person name="Nielsen K.F."/>
            <person name="Lyhne E.K."/>
            <person name="Kogle M.E."/>
            <person name="Kuo A."/>
            <person name="Riley R."/>
            <person name="Clum A."/>
            <person name="Nolan M."/>
            <person name="Lipzen A."/>
            <person name="Salamov A."/>
            <person name="Henrissat B."/>
            <person name="Wiebenga A."/>
            <person name="De Vries R.P."/>
            <person name="Grigoriev I.V."/>
            <person name="Mortensen U.H."/>
            <person name="Andersen M.R."/>
            <person name="Baker S.E."/>
        </authorList>
    </citation>
    <scope>NUCLEOTIDE SEQUENCE [LARGE SCALE GENOMIC DNA]</scope>
    <source>
        <strain evidence="7 8">CBS 115572</strain>
    </source>
</reference>
<gene>
    <name evidence="7" type="ORF">BO94DRAFT_542846</name>
</gene>
<dbReference type="PANTHER" id="PTHR46910:SF37">
    <property type="entry name" value="ZN(II)2CYS6 TRANSCRIPTION FACTOR (EUROFUNG)"/>
    <property type="match status" value="1"/>
</dbReference>
<keyword evidence="5" id="KW-0539">Nucleus</keyword>
<proteinExistence type="predicted"/>